<proteinExistence type="inferred from homology"/>
<gene>
    <name evidence="3" type="ORF">GGR91_002340</name>
</gene>
<organism evidence="3 4">
    <name type="scientific">Sphingorhabdus rigui</name>
    <dbReference type="NCBI Taxonomy" id="1282858"/>
    <lineage>
        <taxon>Bacteria</taxon>
        <taxon>Pseudomonadati</taxon>
        <taxon>Pseudomonadota</taxon>
        <taxon>Alphaproteobacteria</taxon>
        <taxon>Sphingomonadales</taxon>
        <taxon>Sphingomonadaceae</taxon>
        <taxon>Sphingorhabdus</taxon>
    </lineage>
</organism>
<evidence type="ECO:0000259" key="2">
    <source>
        <dbReference type="Pfam" id="PF04073"/>
    </source>
</evidence>
<dbReference type="RefSeq" id="WP_183942361.1">
    <property type="nucleotide sequence ID" value="NZ_BAABBG010000021.1"/>
</dbReference>
<evidence type="ECO:0000313" key="4">
    <source>
        <dbReference type="Proteomes" id="UP000581447"/>
    </source>
</evidence>
<dbReference type="GO" id="GO:0002161">
    <property type="term" value="F:aminoacyl-tRNA deacylase activity"/>
    <property type="evidence" value="ECO:0007669"/>
    <property type="project" value="InterPro"/>
</dbReference>
<dbReference type="PANTHER" id="PTHR31423:SF3">
    <property type="entry name" value="PROLYL-TRNA SYNTHETASE ASSOCIATED DOMAIN-CONTAINING PROTEIN 1-RELATED"/>
    <property type="match status" value="1"/>
</dbReference>
<dbReference type="InterPro" id="IPR040285">
    <property type="entry name" value="ProX/PRXD1"/>
</dbReference>
<evidence type="ECO:0000256" key="1">
    <source>
        <dbReference type="ARBA" id="ARBA00010201"/>
    </source>
</evidence>
<dbReference type="SUPFAM" id="SSF55826">
    <property type="entry name" value="YbaK/ProRS associated domain"/>
    <property type="match status" value="1"/>
</dbReference>
<dbReference type="AlphaFoldDB" id="A0A840B296"/>
<dbReference type="PANTHER" id="PTHR31423">
    <property type="entry name" value="YBAK DOMAIN-CONTAINING PROTEIN"/>
    <property type="match status" value="1"/>
</dbReference>
<dbReference type="EC" id="3.1.1.-" evidence="3"/>
<reference evidence="3 4" key="1">
    <citation type="submission" date="2020-08" db="EMBL/GenBank/DDBJ databases">
        <title>Genomic Encyclopedia of Type Strains, Phase IV (KMG-IV): sequencing the most valuable type-strain genomes for metagenomic binning, comparative biology and taxonomic classification.</title>
        <authorList>
            <person name="Goeker M."/>
        </authorList>
    </citation>
    <scope>NUCLEOTIDE SEQUENCE [LARGE SCALE GENOMIC DNA]</scope>
    <source>
        <strain evidence="3 4">DSM 29050</strain>
    </source>
</reference>
<dbReference type="Proteomes" id="UP000581447">
    <property type="component" value="Unassembled WGS sequence"/>
</dbReference>
<dbReference type="FunFam" id="3.90.960.10:FF:000005">
    <property type="entry name" value="Putative prolyl-tRNA synthetase"/>
    <property type="match status" value="1"/>
</dbReference>
<dbReference type="Pfam" id="PF04073">
    <property type="entry name" value="tRNA_edit"/>
    <property type="match status" value="1"/>
</dbReference>
<keyword evidence="4" id="KW-1185">Reference proteome</keyword>
<feature type="domain" description="YbaK/aminoacyl-tRNA synthetase-associated" evidence="2">
    <location>
        <begin position="24"/>
        <end position="148"/>
    </location>
</feature>
<comment type="caution">
    <text evidence="3">The sequence shown here is derived from an EMBL/GenBank/DDBJ whole genome shotgun (WGS) entry which is preliminary data.</text>
</comment>
<dbReference type="InterPro" id="IPR036754">
    <property type="entry name" value="YbaK/aa-tRNA-synt-asso_dom_sf"/>
</dbReference>
<dbReference type="Gene3D" id="3.90.960.10">
    <property type="entry name" value="YbaK/aminoacyl-tRNA synthetase-associated domain"/>
    <property type="match status" value="1"/>
</dbReference>
<dbReference type="InterPro" id="IPR007214">
    <property type="entry name" value="YbaK/aa-tRNA-synth-assoc-dom"/>
</dbReference>
<evidence type="ECO:0000313" key="3">
    <source>
        <dbReference type="EMBL" id="MBB3944071.1"/>
    </source>
</evidence>
<sequence>MNDAEAQLYKDLAALGIAYEKHEHAPVFTVAESEAHNRDIPGAHTKNLFLKDKNGAYFLVTVPAEARVDLKALPSAIGCGRISFGKAEDMERLLGITPGSVTALAAINDTDCTVHFVLDAALAQADIINCHPLRNSATLSIATSDLVRAQTYWQHPPQIISVPTLEPA</sequence>
<accession>A0A840B296</accession>
<dbReference type="CDD" id="cd04335">
    <property type="entry name" value="PrdX_deacylase"/>
    <property type="match status" value="1"/>
</dbReference>
<keyword evidence="3" id="KW-0378">Hydrolase</keyword>
<name>A0A840B296_9SPHN</name>
<comment type="similarity">
    <text evidence="1">Belongs to the PRORSD1 family.</text>
</comment>
<protein>
    <submittedName>
        <fullName evidence="3">Ala-tRNA(Pro) deacylase</fullName>
        <ecNumber evidence="3">3.1.1.-</ecNumber>
    </submittedName>
</protein>
<dbReference type="EMBL" id="JACIEA010000004">
    <property type="protein sequence ID" value="MBB3944071.1"/>
    <property type="molecule type" value="Genomic_DNA"/>
</dbReference>